<evidence type="ECO:0000256" key="1">
    <source>
        <dbReference type="ARBA" id="ARBA00006043"/>
    </source>
</evidence>
<dbReference type="Gene3D" id="3.10.330.10">
    <property type="match status" value="1"/>
</dbReference>
<gene>
    <name evidence="5" type="ORF">BIW11_09852</name>
</gene>
<dbReference type="Gene3D" id="2.40.40.50">
    <property type="entry name" value="Ubiquitin fusion degradation protein UFD1, N-terminal domain"/>
    <property type="match status" value="1"/>
</dbReference>
<feature type="domain" description="Ubiquitin fusion degradation protein UFD1 N-terminal subdomain 1" evidence="3">
    <location>
        <begin position="22"/>
        <end position="119"/>
    </location>
</feature>
<evidence type="ECO:0000256" key="2">
    <source>
        <dbReference type="ARBA" id="ARBA00022786"/>
    </source>
</evidence>
<dbReference type="InterPro" id="IPR055417">
    <property type="entry name" value="UFD1_N1"/>
</dbReference>
<dbReference type="EMBL" id="MNPL01010247">
    <property type="protein sequence ID" value="OQR73246.1"/>
    <property type="molecule type" value="Genomic_DNA"/>
</dbReference>
<evidence type="ECO:0000313" key="5">
    <source>
        <dbReference type="EMBL" id="OQR73246.1"/>
    </source>
</evidence>
<sequence length="167" mass="18922">MVNGPMANLVSVGHSRFNRGGFSATYRAYSVAILGGRERTEVERGNKVIMPSSALRRLTLFSTTYPMMFRIRNVRLLRESHCGVLEFSAEEGRCLLPFWLMRLLLLNEGDLIEIISEQLSVGTFARFQPQSVDFLDISDPRAVLEQQLRNFACLSTGDVIAIEYNDR</sequence>
<dbReference type="InterPro" id="IPR004854">
    <property type="entry name" value="Ufd1-like"/>
</dbReference>
<dbReference type="GO" id="GO:0031593">
    <property type="term" value="F:polyubiquitin modification-dependent protein binding"/>
    <property type="evidence" value="ECO:0007669"/>
    <property type="project" value="TreeGrafter"/>
</dbReference>
<evidence type="ECO:0000259" key="3">
    <source>
        <dbReference type="Pfam" id="PF03152"/>
    </source>
</evidence>
<organism evidence="5 6">
    <name type="scientific">Tropilaelaps mercedesae</name>
    <dbReference type="NCBI Taxonomy" id="418985"/>
    <lineage>
        <taxon>Eukaryota</taxon>
        <taxon>Metazoa</taxon>
        <taxon>Ecdysozoa</taxon>
        <taxon>Arthropoda</taxon>
        <taxon>Chelicerata</taxon>
        <taxon>Arachnida</taxon>
        <taxon>Acari</taxon>
        <taxon>Parasitiformes</taxon>
        <taxon>Mesostigmata</taxon>
        <taxon>Gamasina</taxon>
        <taxon>Dermanyssoidea</taxon>
        <taxon>Laelapidae</taxon>
        <taxon>Tropilaelaps</taxon>
    </lineage>
</organism>
<dbReference type="InterPro" id="IPR055418">
    <property type="entry name" value="UFD1_N2"/>
</dbReference>
<accession>A0A1V9XII6</accession>
<dbReference type="OrthoDB" id="422728at2759"/>
<dbReference type="Pfam" id="PF24842">
    <property type="entry name" value="UFD1_N2"/>
    <property type="match status" value="1"/>
</dbReference>
<comment type="similarity">
    <text evidence="1">Belongs to the UFD1 family.</text>
</comment>
<comment type="caution">
    <text evidence="5">The sequence shown here is derived from an EMBL/GenBank/DDBJ whole genome shotgun (WGS) entry which is preliminary data.</text>
</comment>
<dbReference type="Proteomes" id="UP000192247">
    <property type="component" value="Unassembled WGS sequence"/>
</dbReference>
<dbReference type="GO" id="GO:0036503">
    <property type="term" value="P:ERAD pathway"/>
    <property type="evidence" value="ECO:0007669"/>
    <property type="project" value="TreeGrafter"/>
</dbReference>
<reference evidence="5 6" key="1">
    <citation type="journal article" date="2017" name="Gigascience">
        <title>Draft genome of the honey bee ectoparasitic mite, Tropilaelaps mercedesae, is shaped by the parasitic life history.</title>
        <authorList>
            <person name="Dong X."/>
            <person name="Armstrong S.D."/>
            <person name="Xia D."/>
            <person name="Makepeace B.L."/>
            <person name="Darby A.C."/>
            <person name="Kadowaki T."/>
        </authorList>
    </citation>
    <scope>NUCLEOTIDE SEQUENCE [LARGE SCALE GENOMIC DNA]</scope>
    <source>
        <strain evidence="5">Wuxi-XJTLU</strain>
    </source>
</reference>
<dbReference type="GO" id="GO:0006511">
    <property type="term" value="P:ubiquitin-dependent protein catabolic process"/>
    <property type="evidence" value="ECO:0007669"/>
    <property type="project" value="InterPro"/>
</dbReference>
<dbReference type="PANTHER" id="PTHR12555">
    <property type="entry name" value="UBIQUITIN FUSION DEGRADATON PROTEIN 1"/>
    <property type="match status" value="1"/>
</dbReference>
<protein>
    <submittedName>
        <fullName evidence="5">Ubiquitin fusion-degradation protein-like</fullName>
    </submittedName>
</protein>
<dbReference type="Pfam" id="PF03152">
    <property type="entry name" value="UFD1_N1"/>
    <property type="match status" value="1"/>
</dbReference>
<keyword evidence="6" id="KW-1185">Reference proteome</keyword>
<keyword evidence="2" id="KW-0833">Ubl conjugation pathway</keyword>
<proteinExistence type="inferred from homology"/>
<feature type="domain" description="Ubiquitin fusion degradation protein UFD1 N-terminal subdomain 2" evidence="4">
    <location>
        <begin position="122"/>
        <end position="167"/>
    </location>
</feature>
<name>A0A1V9XII6_9ACAR</name>
<evidence type="ECO:0000259" key="4">
    <source>
        <dbReference type="Pfam" id="PF24842"/>
    </source>
</evidence>
<evidence type="ECO:0000313" key="6">
    <source>
        <dbReference type="Proteomes" id="UP000192247"/>
    </source>
</evidence>
<dbReference type="AlphaFoldDB" id="A0A1V9XII6"/>
<dbReference type="InterPro" id="IPR042299">
    <property type="entry name" value="Ufd1-like_Nn"/>
</dbReference>
<dbReference type="STRING" id="418985.A0A1V9XII6"/>
<dbReference type="GO" id="GO:0034098">
    <property type="term" value="C:VCP-NPL4-UFD1 AAA ATPase complex"/>
    <property type="evidence" value="ECO:0007669"/>
    <property type="project" value="TreeGrafter"/>
</dbReference>
<dbReference type="InParanoid" id="A0A1V9XII6"/>
<dbReference type="PANTHER" id="PTHR12555:SF13">
    <property type="entry name" value="UBIQUITIN RECOGNITION FACTOR IN ER-ASSOCIATED DEGRADATION PROTEIN 1"/>
    <property type="match status" value="1"/>
</dbReference>